<dbReference type="AlphaFoldDB" id="A0A2N2EAD2"/>
<evidence type="ECO:0000313" key="3">
    <source>
        <dbReference type="EMBL" id="PKM91636.1"/>
    </source>
</evidence>
<evidence type="ECO:0000313" key="4">
    <source>
        <dbReference type="Proteomes" id="UP000233517"/>
    </source>
</evidence>
<feature type="compositionally biased region" description="Polar residues" evidence="2">
    <location>
        <begin position="1"/>
        <end position="10"/>
    </location>
</feature>
<feature type="compositionally biased region" description="Basic and acidic residues" evidence="2">
    <location>
        <begin position="16"/>
        <end position="34"/>
    </location>
</feature>
<dbReference type="EMBL" id="PHAI01000001">
    <property type="protein sequence ID" value="PKM91636.1"/>
    <property type="molecule type" value="Genomic_DNA"/>
</dbReference>
<gene>
    <name evidence="3" type="ORF">CVU82_00280</name>
</gene>
<comment type="caution">
    <text evidence="3">The sequence shown here is derived from an EMBL/GenBank/DDBJ whole genome shotgun (WGS) entry which is preliminary data.</text>
</comment>
<keyword evidence="1" id="KW-0175">Coiled coil</keyword>
<name>A0A2N2EAD2_9BACT</name>
<evidence type="ECO:0000256" key="1">
    <source>
        <dbReference type="SAM" id="Coils"/>
    </source>
</evidence>
<accession>A0A2N2EAD2</accession>
<proteinExistence type="predicted"/>
<sequence length="181" mass="20427">MNFETKTNNNEEIDVLENKESESGQENKGDKEAYLRAAEKAKEDLEMAKEGDKALAGEEVEKARKSIFEKIAGAFKGKEKSEEEKYENEMKSFEKLIKSLTHVSSSTLELGASFSGGIDFDAVKSPELRSKLDEIIDLNKKIAKTDKGQEKVDLLYKKKELIQRLARTGRTELKNKYNIAA</sequence>
<protein>
    <submittedName>
        <fullName evidence="3">Uncharacterized protein</fullName>
    </submittedName>
</protein>
<reference evidence="3 4" key="1">
    <citation type="journal article" date="2017" name="ISME J.">
        <title>Potential for microbial H2 and metal transformations associated with novel bacteria and archaea in deep terrestrial subsurface sediments.</title>
        <authorList>
            <person name="Hernsdorf A.W."/>
            <person name="Amano Y."/>
            <person name="Miyakawa K."/>
            <person name="Ise K."/>
            <person name="Suzuki Y."/>
            <person name="Anantharaman K."/>
            <person name="Probst A."/>
            <person name="Burstein D."/>
            <person name="Thomas B.C."/>
            <person name="Banfield J.F."/>
        </authorList>
    </citation>
    <scope>NUCLEOTIDE SEQUENCE [LARGE SCALE GENOMIC DNA]</scope>
    <source>
        <strain evidence="3">HGW-Falkowbacteria-1</strain>
    </source>
</reference>
<feature type="coiled-coil region" evidence="1">
    <location>
        <begin position="76"/>
        <end position="103"/>
    </location>
</feature>
<feature type="region of interest" description="Disordered" evidence="2">
    <location>
        <begin position="1"/>
        <end position="34"/>
    </location>
</feature>
<evidence type="ECO:0000256" key="2">
    <source>
        <dbReference type="SAM" id="MobiDB-lite"/>
    </source>
</evidence>
<organism evidence="3 4">
    <name type="scientific">Candidatus Falkowbacteria bacterium HGW-Falkowbacteria-1</name>
    <dbReference type="NCBI Taxonomy" id="2013768"/>
    <lineage>
        <taxon>Bacteria</taxon>
        <taxon>Candidatus Falkowiibacteriota</taxon>
    </lineage>
</organism>
<dbReference type="Proteomes" id="UP000233517">
    <property type="component" value="Unassembled WGS sequence"/>
</dbReference>